<dbReference type="CDD" id="cd06260">
    <property type="entry name" value="DUF820-like"/>
    <property type="match status" value="1"/>
</dbReference>
<protein>
    <submittedName>
        <fullName evidence="2">Uma2 family endonuclease</fullName>
    </submittedName>
</protein>
<keyword evidence="2" id="KW-0255">Endonuclease</keyword>
<evidence type="ECO:0000259" key="1">
    <source>
        <dbReference type="Pfam" id="PF05685"/>
    </source>
</evidence>
<dbReference type="PANTHER" id="PTHR36558">
    <property type="entry name" value="GLR1098 PROTEIN"/>
    <property type="match status" value="1"/>
</dbReference>
<dbReference type="PANTHER" id="PTHR36558:SF1">
    <property type="entry name" value="RESTRICTION ENDONUCLEASE DOMAIN-CONTAINING PROTEIN-RELATED"/>
    <property type="match status" value="1"/>
</dbReference>
<dbReference type="Gene3D" id="3.90.1570.10">
    <property type="entry name" value="tt1808, chain A"/>
    <property type="match status" value="1"/>
</dbReference>
<feature type="domain" description="Putative restriction endonuclease" evidence="1">
    <location>
        <begin position="49"/>
        <end position="134"/>
    </location>
</feature>
<accession>A0ABY4B604</accession>
<dbReference type="Proteomes" id="UP000831390">
    <property type="component" value="Chromosome"/>
</dbReference>
<gene>
    <name evidence="2" type="ORF">MTP16_18880</name>
</gene>
<keyword evidence="2" id="KW-0540">Nuclease</keyword>
<dbReference type="GO" id="GO:0004519">
    <property type="term" value="F:endonuclease activity"/>
    <property type="evidence" value="ECO:0007669"/>
    <property type="project" value="UniProtKB-KW"/>
</dbReference>
<keyword evidence="2" id="KW-0378">Hydrolase</keyword>
<dbReference type="RefSeq" id="WP_243512843.1">
    <property type="nucleotide sequence ID" value="NZ_CP094534.1"/>
</dbReference>
<dbReference type="InterPro" id="IPR012296">
    <property type="entry name" value="Nuclease_put_TT1808"/>
</dbReference>
<evidence type="ECO:0000313" key="3">
    <source>
        <dbReference type="Proteomes" id="UP000831390"/>
    </source>
</evidence>
<organism evidence="2 3">
    <name type="scientific">Hymenobacter monticola</name>
    <dbReference type="NCBI Taxonomy" id="1705399"/>
    <lineage>
        <taxon>Bacteria</taxon>
        <taxon>Pseudomonadati</taxon>
        <taxon>Bacteroidota</taxon>
        <taxon>Cytophagia</taxon>
        <taxon>Cytophagales</taxon>
        <taxon>Hymenobacteraceae</taxon>
        <taxon>Hymenobacter</taxon>
    </lineage>
</organism>
<evidence type="ECO:0000313" key="2">
    <source>
        <dbReference type="EMBL" id="UOE33178.1"/>
    </source>
</evidence>
<dbReference type="InterPro" id="IPR008538">
    <property type="entry name" value="Uma2"/>
</dbReference>
<name>A0ABY4B604_9BACT</name>
<dbReference type="Pfam" id="PF05685">
    <property type="entry name" value="Uma2"/>
    <property type="match status" value="1"/>
</dbReference>
<dbReference type="SUPFAM" id="SSF52980">
    <property type="entry name" value="Restriction endonuclease-like"/>
    <property type="match status" value="1"/>
</dbReference>
<proteinExistence type="predicted"/>
<dbReference type="EMBL" id="CP094534">
    <property type="protein sequence ID" value="UOE33178.1"/>
    <property type="molecule type" value="Genomic_DNA"/>
</dbReference>
<dbReference type="InterPro" id="IPR011335">
    <property type="entry name" value="Restrct_endonuc-II-like"/>
</dbReference>
<sequence>MAGGIGAAKVAPVSLDSGGRGPDFALVEQSDIRHENGRGEIFPVDGFDTPEAMAGGTKSHNRLIQNCASALRTGLAGSDCEVFAKNVKLALADANYFNYPDVVVSCDPADDAPRTVHTPTLVIEVLPKSTEARDSN</sequence>
<keyword evidence="3" id="KW-1185">Reference proteome</keyword>
<reference evidence="2 3" key="1">
    <citation type="submission" date="2022-03" db="EMBL/GenBank/DDBJ databases">
        <title>Hymenobactersp. isolated from the air.</title>
        <authorList>
            <person name="Won M."/>
            <person name="Kwon S.-W."/>
        </authorList>
    </citation>
    <scope>NUCLEOTIDE SEQUENCE [LARGE SCALE GENOMIC DNA]</scope>
    <source>
        <strain evidence="2 3">KACC 22596</strain>
    </source>
</reference>